<protein>
    <submittedName>
        <fullName evidence="2">CHAD domain-containing protein</fullName>
    </submittedName>
</protein>
<dbReference type="RefSeq" id="WP_109612864.1">
    <property type="nucleotide sequence ID" value="NZ_QGGG01000006.1"/>
</dbReference>
<keyword evidence="3" id="KW-1185">Reference proteome</keyword>
<dbReference type="InterPro" id="IPR007899">
    <property type="entry name" value="CHAD_dom"/>
</dbReference>
<dbReference type="EMBL" id="QGGG01000006">
    <property type="protein sequence ID" value="PWJ84295.1"/>
    <property type="molecule type" value="Genomic_DNA"/>
</dbReference>
<dbReference type="STRING" id="1192868.GCA_000304395_00198"/>
<comment type="caution">
    <text evidence="2">The sequence shown here is derived from an EMBL/GenBank/DDBJ whole genome shotgun (WGS) entry which is preliminary data.</text>
</comment>
<feature type="domain" description="CHAD" evidence="1">
    <location>
        <begin position="8"/>
        <end position="285"/>
    </location>
</feature>
<dbReference type="AlphaFoldDB" id="A0A316C3G7"/>
<dbReference type="Proteomes" id="UP000245396">
    <property type="component" value="Unassembled WGS sequence"/>
</dbReference>
<dbReference type="Gene3D" id="1.40.20.10">
    <property type="entry name" value="CHAD domain"/>
    <property type="match status" value="1"/>
</dbReference>
<gene>
    <name evidence="2" type="ORF">C7441_106211</name>
</gene>
<sequence>MSYRIEPQRPLTAEFRRIAGLQIDRIMDDLAAARTLPEIKLHDCRKQLKKLRGLLRLLRAANEKLLDAENARYRDMARSLAGGREATALIETVGRLAREFPKEGKGLAGLRKALHLRRARLLHEAAGLDAEIAAALESCRQGREVLATLCLPDDSEHAGDLLAGGALKTMRRTARALVAASDRGQEDIFHELRKGVKSHWIHLLLLHDFWPRPIRPRRKAVEELGERLGELQDIFVLRGILREEGAKLASREEISLARRLLKRSEKRLRKRCLHEAERLFDNGPPRKAARRLAKNYREEARPDV</sequence>
<dbReference type="OrthoDB" id="9810907at2"/>
<name>A0A316C3G7_PSESE</name>
<reference evidence="2 3" key="1">
    <citation type="submission" date="2018-05" db="EMBL/GenBank/DDBJ databases">
        <title>Genomic Encyclopedia of Type Strains, Phase IV (KMG-IV): sequencing the most valuable type-strain genomes for metagenomic binning, comparative biology and taxonomic classification.</title>
        <authorList>
            <person name="Goeker M."/>
        </authorList>
    </citation>
    <scope>NUCLEOTIDE SEQUENCE [LARGE SCALE GENOMIC DNA]</scope>
    <source>
        <strain evidence="2 3">DSM 6986</strain>
    </source>
</reference>
<dbReference type="Pfam" id="PF05235">
    <property type="entry name" value="CHAD"/>
    <property type="match status" value="1"/>
</dbReference>
<accession>A0A316C3G7</accession>
<dbReference type="PANTHER" id="PTHR39339:SF1">
    <property type="entry name" value="CHAD DOMAIN-CONTAINING PROTEIN"/>
    <property type="match status" value="1"/>
</dbReference>
<dbReference type="PROSITE" id="PS51708">
    <property type="entry name" value="CHAD"/>
    <property type="match status" value="1"/>
</dbReference>
<evidence type="ECO:0000313" key="3">
    <source>
        <dbReference type="Proteomes" id="UP000245396"/>
    </source>
</evidence>
<organism evidence="2 3">
    <name type="scientific">Pseudaminobacter salicylatoxidans</name>
    <dbReference type="NCBI Taxonomy" id="93369"/>
    <lineage>
        <taxon>Bacteria</taxon>
        <taxon>Pseudomonadati</taxon>
        <taxon>Pseudomonadota</taxon>
        <taxon>Alphaproteobacteria</taxon>
        <taxon>Hyphomicrobiales</taxon>
        <taxon>Phyllobacteriaceae</taxon>
        <taxon>Pseudaminobacter</taxon>
    </lineage>
</organism>
<dbReference type="InterPro" id="IPR038186">
    <property type="entry name" value="CHAD_dom_sf"/>
</dbReference>
<evidence type="ECO:0000259" key="1">
    <source>
        <dbReference type="PROSITE" id="PS51708"/>
    </source>
</evidence>
<proteinExistence type="predicted"/>
<dbReference type="SMART" id="SM00880">
    <property type="entry name" value="CHAD"/>
    <property type="match status" value="1"/>
</dbReference>
<dbReference type="PANTHER" id="PTHR39339">
    <property type="entry name" value="SLR1444 PROTEIN"/>
    <property type="match status" value="1"/>
</dbReference>
<evidence type="ECO:0000313" key="2">
    <source>
        <dbReference type="EMBL" id="PWJ84295.1"/>
    </source>
</evidence>